<sequence>MLPPSTRAGASAALRATEALGAGGCQRSSLGGFSGPSAVAALCTSLPVARCAVGAPTSVGVCRARFGIAVELDCLLNNIYHFTMVLTGIGGVSLMRLGGPNREEMEGNELVHSVNQSEYGNCPQFKAEKGFQKLYQNIADHNPIDLIGFQECNDVGKVLIGSNLTHFQFYAPAGDAPLAWNAERFDRVGEGGTIAVAEDKYGVRFVNFIRLVEKKSREVIFFANTHGPLLQCAGEKGEKVAANYLQVIDTHKQPGDKVIFTGDFNCASTDPPLLKLQKKLKNAATDMTFAGADHILTSHDVITCTNEFSQGFPSDHDILRATLALDDSTTTTTTTELEGDALPWFMPPPPPSLPSPSPAAASAASAPDLEPFRIKDSKYCPKKSPCCSDCPQRYFCPDNKGCYAESQNGCPSAVCPAASSEIVT</sequence>
<comment type="caution">
    <text evidence="3">The sequence shown here is derived from an EMBL/GenBank/DDBJ whole genome shotgun (WGS) entry which is preliminary data.</text>
</comment>
<dbReference type="Proteomes" id="UP001642464">
    <property type="component" value="Unassembled WGS sequence"/>
</dbReference>
<keyword evidence="4" id="KW-1185">Reference proteome</keyword>
<feature type="region of interest" description="Disordered" evidence="1">
    <location>
        <begin position="346"/>
        <end position="366"/>
    </location>
</feature>
<dbReference type="InterPro" id="IPR036691">
    <property type="entry name" value="Endo/exonu/phosph_ase_sf"/>
</dbReference>
<dbReference type="SUPFAM" id="SSF56219">
    <property type="entry name" value="DNase I-like"/>
    <property type="match status" value="1"/>
</dbReference>
<evidence type="ECO:0000313" key="4">
    <source>
        <dbReference type="Proteomes" id="UP001642464"/>
    </source>
</evidence>
<reference evidence="3 4" key="1">
    <citation type="submission" date="2024-02" db="EMBL/GenBank/DDBJ databases">
        <authorList>
            <person name="Chen Y."/>
            <person name="Shah S."/>
            <person name="Dougan E. K."/>
            <person name="Thang M."/>
            <person name="Chan C."/>
        </authorList>
    </citation>
    <scope>NUCLEOTIDE SEQUENCE [LARGE SCALE GENOMIC DNA]</scope>
</reference>
<name>A0ABP0MPR1_9DINO</name>
<dbReference type="Pfam" id="PF03372">
    <property type="entry name" value="Exo_endo_phos"/>
    <property type="match status" value="1"/>
</dbReference>
<gene>
    <name evidence="3" type="ORF">SCF082_LOCUS28512</name>
</gene>
<feature type="compositionally biased region" description="Pro residues" evidence="1">
    <location>
        <begin position="346"/>
        <end position="357"/>
    </location>
</feature>
<evidence type="ECO:0000256" key="1">
    <source>
        <dbReference type="SAM" id="MobiDB-lite"/>
    </source>
</evidence>
<dbReference type="InterPro" id="IPR005135">
    <property type="entry name" value="Endo/exonuclease/phosphatase"/>
</dbReference>
<evidence type="ECO:0000259" key="2">
    <source>
        <dbReference type="Pfam" id="PF03372"/>
    </source>
</evidence>
<dbReference type="EMBL" id="CAXAMM010022459">
    <property type="protein sequence ID" value="CAK9052055.1"/>
    <property type="molecule type" value="Genomic_DNA"/>
</dbReference>
<accession>A0ABP0MPR1</accession>
<protein>
    <recommendedName>
        <fullName evidence="2">Endonuclease/exonuclease/phosphatase domain-containing protein</fullName>
    </recommendedName>
</protein>
<organism evidence="3 4">
    <name type="scientific">Durusdinium trenchii</name>
    <dbReference type="NCBI Taxonomy" id="1381693"/>
    <lineage>
        <taxon>Eukaryota</taxon>
        <taxon>Sar</taxon>
        <taxon>Alveolata</taxon>
        <taxon>Dinophyceae</taxon>
        <taxon>Suessiales</taxon>
        <taxon>Symbiodiniaceae</taxon>
        <taxon>Durusdinium</taxon>
    </lineage>
</organism>
<evidence type="ECO:0000313" key="3">
    <source>
        <dbReference type="EMBL" id="CAK9052055.1"/>
    </source>
</evidence>
<proteinExistence type="predicted"/>
<dbReference type="Gene3D" id="3.60.10.10">
    <property type="entry name" value="Endonuclease/exonuclease/phosphatase"/>
    <property type="match status" value="1"/>
</dbReference>
<feature type="domain" description="Endonuclease/exonuclease/phosphatase" evidence="2">
    <location>
        <begin position="133"/>
        <end position="316"/>
    </location>
</feature>